<proteinExistence type="predicted"/>
<reference evidence="1" key="1">
    <citation type="submission" date="2023-04" db="EMBL/GenBank/DDBJ databases">
        <title>Ambrosiozyma monospora NBRC 10751.</title>
        <authorList>
            <person name="Ichikawa N."/>
            <person name="Sato H."/>
            <person name="Tonouchi N."/>
        </authorList>
    </citation>
    <scope>NUCLEOTIDE SEQUENCE</scope>
    <source>
        <strain evidence="1">NBRC 10751</strain>
    </source>
</reference>
<organism evidence="1 2">
    <name type="scientific">Ambrosiozyma monospora</name>
    <name type="common">Yeast</name>
    <name type="synonym">Endomycopsis monosporus</name>
    <dbReference type="NCBI Taxonomy" id="43982"/>
    <lineage>
        <taxon>Eukaryota</taxon>
        <taxon>Fungi</taxon>
        <taxon>Dikarya</taxon>
        <taxon>Ascomycota</taxon>
        <taxon>Saccharomycotina</taxon>
        <taxon>Pichiomycetes</taxon>
        <taxon>Pichiales</taxon>
        <taxon>Pichiaceae</taxon>
        <taxon>Ambrosiozyma</taxon>
    </lineage>
</organism>
<evidence type="ECO:0000313" key="2">
    <source>
        <dbReference type="Proteomes" id="UP001165064"/>
    </source>
</evidence>
<sequence>MPWSPLPNFICAKVCKPFTPLKDPTISSNKQVSQHLKNIFPGDLVYVFESCSTSKKWGRGYLVSQLDPSDFSLASVSCDVLPETKTSVIIFPMSHIKVLKEVQFTSSNKPSESVSGDTGSIYGHDESVEYNVTTDMNDSSKKNIKRPELPVNDCALSLQSLMDEVMSTLKSLNVHIYVMYVRGHLKYFNKLIKLFHELQDTWLNTECTLLTKEEYKKSKKKIAYLLLMVSKVLGAETNKMSTKDVAAYESILARDEVTGELFAPAREDYNNTLKDVARLAQNQVFGALARNYPVENSDIKAYPERNKQFSQSFPSHIIVDFKALSGKSSAIPKGYCGLTVYVYLRNNKKRLTESFAITIGANDHISFDGMSAALFKNIPANEIDSGRIYLVAVIVETIQLKPLKTDHNRPSLQAIRKGICAGAVDISRLFSRREHHLNSDESHTFSVNLYASIMTNGEKNVPFKVYPGMNPLLVESMTTLNNGWGELVDRLISGTSKDRKNAIL</sequence>
<accession>A0ACB5T2R9</accession>
<keyword evidence="2" id="KW-1185">Reference proteome</keyword>
<comment type="caution">
    <text evidence="1">The sequence shown here is derived from an EMBL/GenBank/DDBJ whole genome shotgun (WGS) entry which is preliminary data.</text>
</comment>
<protein>
    <submittedName>
        <fullName evidence="1">Unnamed protein product</fullName>
    </submittedName>
</protein>
<dbReference type="EMBL" id="BSXS01002792">
    <property type="protein sequence ID" value="GME79863.1"/>
    <property type="molecule type" value="Genomic_DNA"/>
</dbReference>
<dbReference type="Proteomes" id="UP001165064">
    <property type="component" value="Unassembled WGS sequence"/>
</dbReference>
<evidence type="ECO:0000313" key="1">
    <source>
        <dbReference type="EMBL" id="GME79863.1"/>
    </source>
</evidence>
<name>A0ACB5T2R9_AMBMO</name>
<gene>
    <name evidence="1" type="ORF">Amon02_000416200</name>
</gene>